<evidence type="ECO:0000313" key="2">
    <source>
        <dbReference type="Proteomes" id="UP000002415"/>
    </source>
</evidence>
<dbReference type="Gene3D" id="3.40.30.10">
    <property type="entry name" value="Glutaredoxin"/>
    <property type="match status" value="1"/>
</dbReference>
<dbReference type="STRING" id="381764.Fnod_0319"/>
<dbReference type="CDD" id="cd02980">
    <property type="entry name" value="TRX_Fd_family"/>
    <property type="match status" value="1"/>
</dbReference>
<gene>
    <name evidence="1" type="ordered locus">Fnod_0319</name>
</gene>
<organism evidence="1 2">
    <name type="scientific">Fervidobacterium nodosum (strain ATCC 35602 / DSM 5306 / Rt17-B1)</name>
    <dbReference type="NCBI Taxonomy" id="381764"/>
    <lineage>
        <taxon>Bacteria</taxon>
        <taxon>Thermotogati</taxon>
        <taxon>Thermotogota</taxon>
        <taxon>Thermotogae</taxon>
        <taxon>Thermotogales</taxon>
        <taxon>Fervidobacteriaceae</taxon>
        <taxon>Fervidobacterium</taxon>
    </lineage>
</organism>
<dbReference type="InterPro" id="IPR036249">
    <property type="entry name" value="Thioredoxin-like_sf"/>
</dbReference>
<dbReference type="RefSeq" id="WP_011993505.1">
    <property type="nucleotide sequence ID" value="NC_009718.1"/>
</dbReference>
<protein>
    <submittedName>
        <fullName evidence="1">NADH:ubiquinone oxidoreductase 24 kD subunit-like protein</fullName>
    </submittedName>
</protein>
<dbReference type="EMBL" id="CP000771">
    <property type="protein sequence ID" value="ABS60184.1"/>
    <property type="molecule type" value="Genomic_DNA"/>
</dbReference>
<dbReference type="AlphaFoldDB" id="A7HJV1"/>
<dbReference type="Pfam" id="PF01257">
    <property type="entry name" value="2Fe-2S_thioredx"/>
    <property type="match status" value="1"/>
</dbReference>
<evidence type="ECO:0000313" key="1">
    <source>
        <dbReference type="EMBL" id="ABS60184.1"/>
    </source>
</evidence>
<sequence>MESEKDLKNEKFVVSICFGSSCHLKGSYSIAERLKEFIEKNKLENSVELKGSLCLGMCVNGVNILIDDKLLSNINCENIEVVYEYLRNKFINEGDK</sequence>
<dbReference type="PROSITE" id="PS51257">
    <property type="entry name" value="PROKAR_LIPOPROTEIN"/>
    <property type="match status" value="1"/>
</dbReference>
<keyword evidence="2" id="KW-1185">Reference proteome</keyword>
<reference evidence="1 2" key="2">
    <citation type="journal article" date="2009" name="Proc. Natl. Acad. Sci. U.S.A.">
        <title>On the chimeric nature, thermophilic origin, and phylogenetic placement of the Thermotogales.</title>
        <authorList>
            <person name="Zhaxybayeva O."/>
            <person name="Swithers K.S."/>
            <person name="Lapierre P."/>
            <person name="Fournier G.P."/>
            <person name="Bickhart D.M."/>
            <person name="DeBoy R.T."/>
            <person name="Nelson K.E."/>
            <person name="Nesbo C.L."/>
            <person name="Doolittle W.F."/>
            <person name="Gogarten J.P."/>
            <person name="Noll K.M."/>
        </authorList>
    </citation>
    <scope>NUCLEOTIDE SEQUENCE [LARGE SCALE GENOMIC DNA]</scope>
    <source>
        <strain evidence="2">ATCC 35602 / DSM 5306 / Rt17-B1</strain>
    </source>
</reference>
<name>A7HJV1_FERNB</name>
<dbReference type="Proteomes" id="UP000002415">
    <property type="component" value="Chromosome"/>
</dbReference>
<dbReference type="KEGG" id="fno:Fnod_0319"/>
<reference evidence="1 2" key="1">
    <citation type="submission" date="2007-07" db="EMBL/GenBank/DDBJ databases">
        <title>Complete sequence of Fervidobacterium nodosum Rt17-B1.</title>
        <authorList>
            <consortium name="US DOE Joint Genome Institute"/>
            <person name="Copeland A."/>
            <person name="Lucas S."/>
            <person name="Lapidus A."/>
            <person name="Barry K."/>
            <person name="Glavina del Rio T."/>
            <person name="Dalin E."/>
            <person name="Tice H."/>
            <person name="Pitluck S."/>
            <person name="Saunders E."/>
            <person name="Brettin T."/>
            <person name="Bruce D."/>
            <person name="Detter J.C."/>
            <person name="Han C."/>
            <person name="Schmutz J."/>
            <person name="Larimer F."/>
            <person name="Land M."/>
            <person name="Hauser L."/>
            <person name="Kyrpides N."/>
            <person name="Mikhailova N."/>
            <person name="Nelson K."/>
            <person name="Gogarten J.P."/>
            <person name="Noll K."/>
            <person name="Richardson P."/>
        </authorList>
    </citation>
    <scope>NUCLEOTIDE SEQUENCE [LARGE SCALE GENOMIC DNA]</scope>
    <source>
        <strain evidence="2">ATCC 35602 / DSM 5306 / Rt17-B1</strain>
    </source>
</reference>
<dbReference type="OrthoDB" id="9807975at2"/>
<dbReference type="eggNOG" id="COG1905">
    <property type="taxonomic scope" value="Bacteria"/>
</dbReference>
<dbReference type="HOGENOM" id="CLU_177584_0_1_0"/>
<keyword evidence="1" id="KW-0830">Ubiquinone</keyword>
<dbReference type="SUPFAM" id="SSF52833">
    <property type="entry name" value="Thioredoxin-like"/>
    <property type="match status" value="1"/>
</dbReference>
<accession>A7HJV1</accession>
<proteinExistence type="predicted"/>